<feature type="signal peptide" evidence="2">
    <location>
        <begin position="1"/>
        <end position="21"/>
    </location>
</feature>
<dbReference type="GO" id="GO:0019836">
    <property type="term" value="P:symbiont-mediated hemolysis of host erythrocyte"/>
    <property type="evidence" value="ECO:0007669"/>
    <property type="project" value="InterPro"/>
</dbReference>
<comment type="similarity">
    <text evidence="1">Belongs to the aegerolysin family.</text>
</comment>
<evidence type="ECO:0000256" key="2">
    <source>
        <dbReference type="SAM" id="SignalP"/>
    </source>
</evidence>
<sequence>MLFSQLILAAATLSMNVASLAVRADTRDADLYLEFSNKLNDGKLRLTNAEAKSGKFHADHVNDALTTEQIAHYAFPPGEQHAISIDKTVYPAYNQYVARVEGSLDIYNEAIQKTIAHVYFYANSSVPAADYILDVSDVVDGYKVTPKGGEHNPRFITFNIEN</sequence>
<feature type="chain" id="PRO_5040866236" evidence="2">
    <location>
        <begin position="22"/>
        <end position="162"/>
    </location>
</feature>
<protein>
    <submittedName>
        <fullName evidence="3">Uncharacterized protein</fullName>
    </submittedName>
</protein>
<dbReference type="AlphaFoldDB" id="A0A9W9QZY0"/>
<dbReference type="EMBL" id="JAPZBQ010000002">
    <property type="protein sequence ID" value="KAJ5345687.1"/>
    <property type="molecule type" value="Genomic_DNA"/>
</dbReference>
<proteinExistence type="inferred from homology"/>
<accession>A0A9W9QZY0</accession>
<dbReference type="Pfam" id="PF06355">
    <property type="entry name" value="Aegerolysin"/>
    <property type="match status" value="1"/>
</dbReference>
<evidence type="ECO:0000313" key="3">
    <source>
        <dbReference type="EMBL" id="KAJ5345687.1"/>
    </source>
</evidence>
<dbReference type="InterPro" id="IPR009413">
    <property type="entry name" value="Aegerolysin-typ"/>
</dbReference>
<reference evidence="3" key="1">
    <citation type="submission" date="2022-12" db="EMBL/GenBank/DDBJ databases">
        <authorList>
            <person name="Petersen C."/>
        </authorList>
    </citation>
    <scope>NUCLEOTIDE SEQUENCE</scope>
    <source>
        <strain evidence="3">IBT 35673</strain>
    </source>
</reference>
<reference evidence="3" key="2">
    <citation type="journal article" date="2023" name="IMA Fungus">
        <title>Comparative genomic study of the Penicillium genus elucidates a diverse pangenome and 15 lateral gene transfer events.</title>
        <authorList>
            <person name="Petersen C."/>
            <person name="Sorensen T."/>
            <person name="Nielsen M.R."/>
            <person name="Sondergaard T.E."/>
            <person name="Sorensen J.L."/>
            <person name="Fitzpatrick D.A."/>
            <person name="Frisvad J.C."/>
            <person name="Nielsen K.L."/>
        </authorList>
    </citation>
    <scope>NUCLEOTIDE SEQUENCE</scope>
    <source>
        <strain evidence="3">IBT 35673</strain>
    </source>
</reference>
<organism evidence="3 4">
    <name type="scientific">Penicillium brevicompactum</name>
    <dbReference type="NCBI Taxonomy" id="5074"/>
    <lineage>
        <taxon>Eukaryota</taxon>
        <taxon>Fungi</taxon>
        <taxon>Dikarya</taxon>
        <taxon>Ascomycota</taxon>
        <taxon>Pezizomycotina</taxon>
        <taxon>Eurotiomycetes</taxon>
        <taxon>Eurotiomycetidae</taxon>
        <taxon>Eurotiales</taxon>
        <taxon>Aspergillaceae</taxon>
        <taxon>Penicillium</taxon>
    </lineage>
</organism>
<comment type="caution">
    <text evidence="3">The sequence shown here is derived from an EMBL/GenBank/DDBJ whole genome shotgun (WGS) entry which is preliminary data.</text>
</comment>
<dbReference type="Gene3D" id="2.60.270.50">
    <property type="match status" value="1"/>
</dbReference>
<keyword evidence="2" id="KW-0732">Signal</keyword>
<evidence type="ECO:0000256" key="1">
    <source>
        <dbReference type="ARBA" id="ARBA00010795"/>
    </source>
</evidence>
<evidence type="ECO:0000313" key="4">
    <source>
        <dbReference type="Proteomes" id="UP001147695"/>
    </source>
</evidence>
<gene>
    <name evidence="3" type="ORF">N7452_003691</name>
</gene>
<name>A0A9W9QZY0_PENBR</name>
<dbReference type="Proteomes" id="UP001147695">
    <property type="component" value="Unassembled WGS sequence"/>
</dbReference>